<evidence type="ECO:0000313" key="1">
    <source>
        <dbReference type="EMBL" id="TGZ58398.1"/>
    </source>
</evidence>
<dbReference type="EMBL" id="QBLH01000004">
    <property type="protein sequence ID" value="TGZ58398.1"/>
    <property type="molecule type" value="Genomic_DNA"/>
</dbReference>
<accession>A0A4S2LDI3</accession>
<protein>
    <submittedName>
        <fullName evidence="1">Mediator of RNA polymerase II transcription subunit 17</fullName>
    </submittedName>
</protein>
<dbReference type="STRING" id="300112.A0A4S2LDI3"/>
<organism evidence="1 2">
    <name type="scientific">Temnothorax longispinosus</name>
    <dbReference type="NCBI Taxonomy" id="300112"/>
    <lineage>
        <taxon>Eukaryota</taxon>
        <taxon>Metazoa</taxon>
        <taxon>Ecdysozoa</taxon>
        <taxon>Arthropoda</taxon>
        <taxon>Hexapoda</taxon>
        <taxon>Insecta</taxon>
        <taxon>Pterygota</taxon>
        <taxon>Neoptera</taxon>
        <taxon>Endopterygota</taxon>
        <taxon>Hymenoptera</taxon>
        <taxon>Apocrita</taxon>
        <taxon>Aculeata</taxon>
        <taxon>Formicoidea</taxon>
        <taxon>Formicidae</taxon>
        <taxon>Myrmicinae</taxon>
        <taxon>Temnothorax</taxon>
    </lineage>
</organism>
<dbReference type="AlphaFoldDB" id="A0A4S2LDI3"/>
<name>A0A4S2LDI3_9HYME</name>
<evidence type="ECO:0000313" key="2">
    <source>
        <dbReference type="Proteomes" id="UP000310200"/>
    </source>
</evidence>
<proteinExistence type="predicted"/>
<sequence length="133" mass="15119">MDRNKGTASDLKKEKARSLKMKIRQLAKRNEIVSAETIATVGDVTRDMEIDKDNTPSSDEFDEDLEEEYRNLNNMLDLPNDTYSLTKITAELPSCVKYGVRSGLIHLNMPHFSPLSRGYQVITTCLLYTSRCV</sequence>
<reference evidence="1 2" key="1">
    <citation type="journal article" date="2019" name="Philos. Trans. R. Soc. Lond., B, Biol. Sci.">
        <title>Ant behaviour and brain gene expression of defending hosts depend on the ecological success of the intruding social parasite.</title>
        <authorList>
            <person name="Kaur R."/>
            <person name="Stoldt M."/>
            <person name="Jongepier E."/>
            <person name="Feldmeyer B."/>
            <person name="Menzel F."/>
            <person name="Bornberg-Bauer E."/>
            <person name="Foitzik S."/>
        </authorList>
    </citation>
    <scope>NUCLEOTIDE SEQUENCE [LARGE SCALE GENOMIC DNA]</scope>
    <source>
        <tissue evidence="1">Whole body</tissue>
    </source>
</reference>
<keyword evidence="2" id="KW-1185">Reference proteome</keyword>
<comment type="caution">
    <text evidence="1">The sequence shown here is derived from an EMBL/GenBank/DDBJ whole genome shotgun (WGS) entry which is preliminary data.</text>
</comment>
<gene>
    <name evidence="1" type="ORF">DBV15_09620</name>
</gene>
<dbReference type="Proteomes" id="UP000310200">
    <property type="component" value="Unassembled WGS sequence"/>
</dbReference>